<gene>
    <name evidence="2" type="ORF">DIABBA_LOCUS8250</name>
</gene>
<proteinExistence type="predicted"/>
<evidence type="ECO:0000256" key="1">
    <source>
        <dbReference type="SAM" id="SignalP"/>
    </source>
</evidence>
<feature type="chain" id="PRO_5040124382" evidence="1">
    <location>
        <begin position="21"/>
        <end position="157"/>
    </location>
</feature>
<evidence type="ECO:0000313" key="2">
    <source>
        <dbReference type="EMBL" id="CAG9835003.1"/>
    </source>
</evidence>
<dbReference type="OrthoDB" id="6622484at2759"/>
<accession>A0A9N9T240</accession>
<feature type="signal peptide" evidence="1">
    <location>
        <begin position="1"/>
        <end position="20"/>
    </location>
</feature>
<dbReference type="Proteomes" id="UP001153709">
    <property type="component" value="Chromosome 5"/>
</dbReference>
<keyword evidence="3" id="KW-1185">Reference proteome</keyword>
<reference evidence="2" key="1">
    <citation type="submission" date="2022-01" db="EMBL/GenBank/DDBJ databases">
        <authorList>
            <person name="King R."/>
        </authorList>
    </citation>
    <scope>NUCLEOTIDE SEQUENCE</scope>
</reference>
<dbReference type="EMBL" id="OU898280">
    <property type="protein sequence ID" value="CAG9835003.1"/>
    <property type="molecule type" value="Genomic_DNA"/>
</dbReference>
<organism evidence="2 3">
    <name type="scientific">Diabrotica balteata</name>
    <name type="common">Banded cucumber beetle</name>
    <dbReference type="NCBI Taxonomy" id="107213"/>
    <lineage>
        <taxon>Eukaryota</taxon>
        <taxon>Metazoa</taxon>
        <taxon>Ecdysozoa</taxon>
        <taxon>Arthropoda</taxon>
        <taxon>Hexapoda</taxon>
        <taxon>Insecta</taxon>
        <taxon>Pterygota</taxon>
        <taxon>Neoptera</taxon>
        <taxon>Endopterygota</taxon>
        <taxon>Coleoptera</taxon>
        <taxon>Polyphaga</taxon>
        <taxon>Cucujiformia</taxon>
        <taxon>Chrysomeloidea</taxon>
        <taxon>Chrysomelidae</taxon>
        <taxon>Galerucinae</taxon>
        <taxon>Diabroticina</taxon>
        <taxon>Diabroticites</taxon>
        <taxon>Diabrotica</taxon>
    </lineage>
</organism>
<keyword evidence="1" id="KW-0732">Signal</keyword>
<name>A0A9N9T240_DIABA</name>
<sequence length="157" mass="18253">MYKIVNFAVVCAVLILAVNAYEFNNPDYNRIIADEVDNIERELYVPSLRTRREAPTDEKCPPRKHPLCCGEELIHKLHDDKKESRSACFKEIMGKDNNPNGIPSDPFDCKSMEERKIIFCVFFNVKARKTILLMMTEILSQKNMVNIFKHSLRMLSI</sequence>
<protein>
    <submittedName>
        <fullName evidence="2">Uncharacterized protein</fullName>
    </submittedName>
</protein>
<dbReference type="AlphaFoldDB" id="A0A9N9T240"/>
<evidence type="ECO:0000313" key="3">
    <source>
        <dbReference type="Proteomes" id="UP001153709"/>
    </source>
</evidence>